<dbReference type="GO" id="GO:0030425">
    <property type="term" value="C:dendrite"/>
    <property type="evidence" value="ECO:0007669"/>
    <property type="project" value="UniProtKB-SubCell"/>
</dbReference>
<comment type="subcellular location">
    <subcellularLocation>
        <location evidence="2">Cell projection</location>
        <location evidence="2">Dendrite</location>
    </subcellularLocation>
    <subcellularLocation>
        <location evidence="1">Cytoplasm</location>
        <location evidence="1">Stress granule</location>
    </subcellularLocation>
    <subcellularLocation>
        <location evidence="4">Cytoplasm</location>
        <location evidence="4">Perinuclear region</location>
    </subcellularLocation>
    <subcellularLocation>
        <location evidence="3">Nucleus speckle</location>
    </subcellularLocation>
</comment>
<feature type="region of interest" description="Disordered" evidence="18">
    <location>
        <begin position="35"/>
        <end position="68"/>
    </location>
</feature>
<feature type="region of interest" description="Disordered" evidence="18">
    <location>
        <begin position="275"/>
        <end position="308"/>
    </location>
</feature>
<dbReference type="GO" id="GO:0016607">
    <property type="term" value="C:nuclear speck"/>
    <property type="evidence" value="ECO:0007669"/>
    <property type="project" value="UniProtKB-SubCell"/>
</dbReference>
<evidence type="ECO:0000256" key="7">
    <source>
        <dbReference type="ARBA" id="ARBA00022448"/>
    </source>
</evidence>
<dbReference type="PANTHER" id="PTHR13434:SF0">
    <property type="entry name" value="PROTEIN CASC3"/>
    <property type="match status" value="1"/>
</dbReference>
<keyword evidence="7" id="KW-0813">Transport</keyword>
<dbReference type="GO" id="GO:0000184">
    <property type="term" value="P:nuclear-transcribed mRNA catabolic process, nonsense-mediated decay"/>
    <property type="evidence" value="ECO:0007669"/>
    <property type="project" value="UniProtKB-KW"/>
</dbReference>
<evidence type="ECO:0000256" key="13">
    <source>
        <dbReference type="ARBA" id="ARBA00022884"/>
    </source>
</evidence>
<dbReference type="GO" id="GO:0005681">
    <property type="term" value="C:spliceosomal complex"/>
    <property type="evidence" value="ECO:0007669"/>
    <property type="project" value="UniProtKB-KW"/>
</dbReference>
<evidence type="ECO:0000256" key="9">
    <source>
        <dbReference type="ARBA" id="ARBA00022664"/>
    </source>
</evidence>
<accession>A0A0R3RQ78</accession>
<keyword evidence="15" id="KW-0508">mRNA splicing</keyword>
<evidence type="ECO:0000259" key="19">
    <source>
        <dbReference type="SMART" id="SM01044"/>
    </source>
</evidence>
<dbReference type="AlphaFoldDB" id="A0A0R3RQ78"/>
<evidence type="ECO:0000256" key="14">
    <source>
        <dbReference type="ARBA" id="ARBA00023161"/>
    </source>
</evidence>
<proteinExistence type="inferred from homology"/>
<dbReference type="GO" id="GO:0035145">
    <property type="term" value="C:exon-exon junction complex"/>
    <property type="evidence" value="ECO:0007669"/>
    <property type="project" value="InterPro"/>
</dbReference>
<dbReference type="Pfam" id="PF09405">
    <property type="entry name" value="Btz"/>
    <property type="match status" value="1"/>
</dbReference>
<evidence type="ECO:0000256" key="4">
    <source>
        <dbReference type="ARBA" id="ARBA00004556"/>
    </source>
</evidence>
<evidence type="ECO:0000256" key="2">
    <source>
        <dbReference type="ARBA" id="ARBA00004279"/>
    </source>
</evidence>
<dbReference type="GO" id="GO:0051028">
    <property type="term" value="P:mRNA transport"/>
    <property type="evidence" value="ECO:0007669"/>
    <property type="project" value="UniProtKB-KW"/>
</dbReference>
<dbReference type="GO" id="GO:0003729">
    <property type="term" value="F:mRNA binding"/>
    <property type="evidence" value="ECO:0007669"/>
    <property type="project" value="InterPro"/>
</dbReference>
<name>A0A0R3RQ78_9BILA</name>
<evidence type="ECO:0000256" key="6">
    <source>
        <dbReference type="ARBA" id="ARBA00019964"/>
    </source>
</evidence>
<keyword evidence="9" id="KW-0507">mRNA processing</keyword>
<evidence type="ECO:0000256" key="5">
    <source>
        <dbReference type="ARBA" id="ARBA00009548"/>
    </source>
</evidence>
<evidence type="ECO:0000256" key="10">
    <source>
        <dbReference type="ARBA" id="ARBA00022728"/>
    </source>
</evidence>
<evidence type="ECO:0000256" key="1">
    <source>
        <dbReference type="ARBA" id="ARBA00004210"/>
    </source>
</evidence>
<keyword evidence="20" id="KW-1185">Reference proteome</keyword>
<dbReference type="InterPro" id="IPR028544">
    <property type="entry name" value="CASC3"/>
</dbReference>
<dbReference type="GO" id="GO:0006397">
    <property type="term" value="P:mRNA processing"/>
    <property type="evidence" value="ECO:0007669"/>
    <property type="project" value="UniProtKB-KW"/>
</dbReference>
<dbReference type="PANTHER" id="PTHR13434">
    <property type="entry name" value="PROTEIN CASC3"/>
    <property type="match status" value="1"/>
</dbReference>
<feature type="compositionally biased region" description="Basic and acidic residues" evidence="18">
    <location>
        <begin position="230"/>
        <end position="242"/>
    </location>
</feature>
<evidence type="ECO:0000256" key="12">
    <source>
        <dbReference type="ARBA" id="ARBA00022845"/>
    </source>
</evidence>
<keyword evidence="8" id="KW-0963">Cytoplasm</keyword>
<keyword evidence="12" id="KW-0810">Translation regulation</keyword>
<dbReference type="GO" id="GO:0008380">
    <property type="term" value="P:RNA splicing"/>
    <property type="evidence" value="ECO:0007669"/>
    <property type="project" value="UniProtKB-KW"/>
</dbReference>
<dbReference type="STRING" id="1147741.A0A0R3RQ78"/>
<dbReference type="InterPro" id="IPR018545">
    <property type="entry name" value="Btz_dom"/>
</dbReference>
<evidence type="ECO:0000313" key="20">
    <source>
        <dbReference type="Proteomes" id="UP000050640"/>
    </source>
</evidence>
<keyword evidence="16" id="KW-0539">Nucleus</keyword>
<evidence type="ECO:0000256" key="17">
    <source>
        <dbReference type="ARBA" id="ARBA00023273"/>
    </source>
</evidence>
<feature type="region of interest" description="Disordered" evidence="18">
    <location>
        <begin position="211"/>
        <end position="242"/>
    </location>
</feature>
<dbReference type="WBParaSite" id="EEL_0000380901-mRNA-1">
    <property type="protein sequence ID" value="EEL_0000380901-mRNA-1"/>
    <property type="gene ID" value="EEL_0000380901"/>
</dbReference>
<evidence type="ECO:0000256" key="8">
    <source>
        <dbReference type="ARBA" id="ARBA00022490"/>
    </source>
</evidence>
<keyword evidence="17" id="KW-0966">Cell projection</keyword>
<feature type="compositionally biased region" description="Basic and acidic residues" evidence="18">
    <location>
        <begin position="35"/>
        <end position="46"/>
    </location>
</feature>
<feature type="domain" description="Btz" evidence="19">
    <location>
        <begin position="42"/>
        <end position="156"/>
    </location>
</feature>
<evidence type="ECO:0000256" key="3">
    <source>
        <dbReference type="ARBA" id="ARBA00004324"/>
    </source>
</evidence>
<comment type="similarity">
    <text evidence="5">Belongs to the CASC3 family.</text>
</comment>
<dbReference type="SMART" id="SM01044">
    <property type="entry name" value="Btz"/>
    <property type="match status" value="1"/>
</dbReference>
<evidence type="ECO:0000313" key="21">
    <source>
        <dbReference type="WBParaSite" id="EEL_0000380901-mRNA-1"/>
    </source>
</evidence>
<keyword evidence="13" id="KW-0694">RNA-binding</keyword>
<feature type="compositionally biased region" description="Polar residues" evidence="18">
    <location>
        <begin position="211"/>
        <end position="229"/>
    </location>
</feature>
<evidence type="ECO:0000256" key="18">
    <source>
        <dbReference type="SAM" id="MobiDB-lite"/>
    </source>
</evidence>
<dbReference type="GO" id="GO:0010494">
    <property type="term" value="C:cytoplasmic stress granule"/>
    <property type="evidence" value="ECO:0007669"/>
    <property type="project" value="UniProtKB-SubCell"/>
</dbReference>
<protein>
    <recommendedName>
        <fullName evidence="6">Protein CASC3</fullName>
    </recommendedName>
</protein>
<sequence>MYNLRAASTEVQTAMKEDSEVLNITGSISEMKITDSEQFRNSKDEVSSSNSSETEYSGTYSEDETTDIQQLKNSDDDEELWGLDQDEDRTHPAYIPRAGLFFMHDNRETGKKFKSYSSSRADGKWQHDLYNETEQMPLSNQEFAEKYGVDREGNPVDSVCLYTLCENFPWFLCLLLTVLSASRQNCFKALFSASPQDTRESKQTRIWSPTNVRNAPHNFRTQRTPGHWNNDQDKRTNLNKRRNDNRFSLVDDALNEEYSGFWKNRNLNRDKEAEKNFETNNIDHSSAKLETRRGKRYSTQRPVKSVEE</sequence>
<keyword evidence="14" id="KW-0866">Nonsense-mediated mRNA decay</keyword>
<dbReference type="GO" id="GO:0048471">
    <property type="term" value="C:perinuclear region of cytoplasm"/>
    <property type="evidence" value="ECO:0007669"/>
    <property type="project" value="UniProtKB-SubCell"/>
</dbReference>
<evidence type="ECO:0000256" key="15">
    <source>
        <dbReference type="ARBA" id="ARBA00023187"/>
    </source>
</evidence>
<keyword evidence="11" id="KW-0509">mRNA transport</keyword>
<dbReference type="GO" id="GO:0006417">
    <property type="term" value="P:regulation of translation"/>
    <property type="evidence" value="ECO:0007669"/>
    <property type="project" value="UniProtKB-KW"/>
</dbReference>
<feature type="compositionally biased region" description="Low complexity" evidence="18">
    <location>
        <begin position="47"/>
        <end position="60"/>
    </location>
</feature>
<evidence type="ECO:0000256" key="16">
    <source>
        <dbReference type="ARBA" id="ARBA00023242"/>
    </source>
</evidence>
<keyword evidence="10" id="KW-0747">Spliceosome</keyword>
<organism evidence="20 21">
    <name type="scientific">Elaeophora elaphi</name>
    <dbReference type="NCBI Taxonomy" id="1147741"/>
    <lineage>
        <taxon>Eukaryota</taxon>
        <taxon>Metazoa</taxon>
        <taxon>Ecdysozoa</taxon>
        <taxon>Nematoda</taxon>
        <taxon>Chromadorea</taxon>
        <taxon>Rhabditida</taxon>
        <taxon>Spirurina</taxon>
        <taxon>Spiruromorpha</taxon>
        <taxon>Filarioidea</taxon>
        <taxon>Onchocercidae</taxon>
        <taxon>Elaeophora</taxon>
    </lineage>
</organism>
<dbReference type="Proteomes" id="UP000050640">
    <property type="component" value="Unplaced"/>
</dbReference>
<reference evidence="21" key="1">
    <citation type="submission" date="2017-02" db="UniProtKB">
        <authorList>
            <consortium name="WormBaseParasite"/>
        </authorList>
    </citation>
    <scope>IDENTIFICATION</scope>
</reference>
<evidence type="ECO:0000256" key="11">
    <source>
        <dbReference type="ARBA" id="ARBA00022816"/>
    </source>
</evidence>